<feature type="transmembrane region" description="Helical" evidence="6">
    <location>
        <begin position="714"/>
        <end position="736"/>
    </location>
</feature>
<dbReference type="EMBL" id="CALNXK010000186">
    <property type="protein sequence ID" value="CAH3173975.1"/>
    <property type="molecule type" value="Genomic_DNA"/>
</dbReference>
<gene>
    <name evidence="8" type="ORF">PLOB_00014487</name>
</gene>
<feature type="transmembrane region" description="Helical" evidence="6">
    <location>
        <begin position="1006"/>
        <end position="1031"/>
    </location>
</feature>
<feature type="transmembrane region" description="Helical" evidence="6">
    <location>
        <begin position="684"/>
        <end position="702"/>
    </location>
</feature>
<feature type="domain" description="G-protein coupled receptors family 1 profile" evidence="7">
    <location>
        <begin position="1136"/>
        <end position="1380"/>
    </location>
</feature>
<feature type="non-terminal residue" evidence="8">
    <location>
        <position position="1"/>
    </location>
</feature>
<feature type="transmembrane region" description="Helical" evidence="6">
    <location>
        <begin position="153"/>
        <end position="172"/>
    </location>
</feature>
<organism evidence="8 9">
    <name type="scientific">Porites lobata</name>
    <dbReference type="NCBI Taxonomy" id="104759"/>
    <lineage>
        <taxon>Eukaryota</taxon>
        <taxon>Metazoa</taxon>
        <taxon>Cnidaria</taxon>
        <taxon>Anthozoa</taxon>
        <taxon>Hexacorallia</taxon>
        <taxon>Scleractinia</taxon>
        <taxon>Fungiina</taxon>
        <taxon>Poritidae</taxon>
        <taxon>Porites</taxon>
    </lineage>
</organism>
<feature type="transmembrane region" description="Helical" evidence="6">
    <location>
        <begin position="88"/>
        <end position="116"/>
    </location>
</feature>
<dbReference type="PROSITE" id="PS50262">
    <property type="entry name" value="G_PROTEIN_RECEP_F1_2"/>
    <property type="match status" value="4"/>
</dbReference>
<feature type="transmembrane region" description="Helical" evidence="6">
    <location>
        <begin position="952"/>
        <end position="971"/>
    </location>
</feature>
<feature type="transmembrane region" description="Helical" evidence="6">
    <location>
        <begin position="1268"/>
        <end position="1291"/>
    </location>
</feature>
<feature type="domain" description="G-protein coupled receptors family 1 profile" evidence="7">
    <location>
        <begin position="823"/>
        <end position="1063"/>
    </location>
</feature>
<evidence type="ECO:0000256" key="5">
    <source>
        <dbReference type="ARBA" id="ARBA00023136"/>
    </source>
</evidence>
<evidence type="ECO:0000256" key="1">
    <source>
        <dbReference type="ARBA" id="ARBA00004651"/>
    </source>
</evidence>
<reference evidence="8 9" key="1">
    <citation type="submission" date="2022-05" db="EMBL/GenBank/DDBJ databases">
        <authorList>
            <consortium name="Genoscope - CEA"/>
            <person name="William W."/>
        </authorList>
    </citation>
    <scope>NUCLEOTIDE SEQUENCE [LARGE SCALE GENOMIC DNA]</scope>
</reference>
<evidence type="ECO:0000256" key="3">
    <source>
        <dbReference type="ARBA" id="ARBA00022692"/>
    </source>
</evidence>
<feature type="transmembrane region" description="Helical" evidence="6">
    <location>
        <begin position="489"/>
        <end position="515"/>
    </location>
</feature>
<evidence type="ECO:0000256" key="2">
    <source>
        <dbReference type="ARBA" id="ARBA00022475"/>
    </source>
</evidence>
<feature type="transmembrane region" description="Helical" evidence="6">
    <location>
        <begin position="206"/>
        <end position="231"/>
    </location>
</feature>
<evidence type="ECO:0000256" key="6">
    <source>
        <dbReference type="SAM" id="Phobius"/>
    </source>
</evidence>
<feature type="transmembrane region" description="Helical" evidence="6">
    <location>
        <begin position="243"/>
        <end position="265"/>
    </location>
</feature>
<feature type="transmembrane region" description="Helical" evidence="6">
    <location>
        <begin position="566"/>
        <end position="590"/>
    </location>
</feature>
<keyword evidence="9" id="KW-1185">Reference proteome</keyword>
<feature type="transmembrane region" description="Helical" evidence="6">
    <location>
        <begin position="527"/>
        <end position="554"/>
    </location>
</feature>
<dbReference type="PRINTS" id="PR00237">
    <property type="entry name" value="GPCRRHODOPSN"/>
</dbReference>
<protein>
    <recommendedName>
        <fullName evidence="7">G-protein coupled receptors family 1 profile domain-containing protein</fullName>
    </recommendedName>
</protein>
<dbReference type="CDD" id="cd00637">
    <property type="entry name" value="7tm_classA_rhodopsin-like"/>
    <property type="match status" value="4"/>
</dbReference>
<comment type="caution">
    <text evidence="8">The sequence shown here is derived from an EMBL/GenBank/DDBJ whole genome shotgun (WGS) entry which is preliminary data.</text>
</comment>
<dbReference type="SUPFAM" id="SSF81321">
    <property type="entry name" value="Family A G protein-coupled receptor-like"/>
    <property type="match status" value="4"/>
</dbReference>
<comment type="subcellular location">
    <subcellularLocation>
        <location evidence="1">Cell membrane</location>
        <topology evidence="1">Multi-pass membrane protein</topology>
    </subcellularLocation>
</comment>
<dbReference type="InterPro" id="IPR000276">
    <property type="entry name" value="GPCR_Rhodpsn"/>
</dbReference>
<name>A0ABN8R9H9_9CNID</name>
<feature type="transmembrane region" description="Helical" evidence="6">
    <location>
        <begin position="1242"/>
        <end position="1262"/>
    </location>
</feature>
<feature type="domain" description="G-protein coupled receptors family 1 profile" evidence="7">
    <location>
        <begin position="507"/>
        <end position="741"/>
    </location>
</feature>
<keyword evidence="3 6" id="KW-0812">Transmembrane</keyword>
<dbReference type="SMART" id="SM01381">
    <property type="entry name" value="7TM_GPCR_Srsx"/>
    <property type="match status" value="1"/>
</dbReference>
<keyword evidence="4 6" id="KW-1133">Transmembrane helix</keyword>
<dbReference type="InterPro" id="IPR017452">
    <property type="entry name" value="GPCR_Rhodpsn_7TM"/>
</dbReference>
<feature type="transmembrane region" description="Helical" evidence="6">
    <location>
        <begin position="1358"/>
        <end position="1382"/>
    </location>
</feature>
<feature type="transmembrane region" description="Helical" evidence="6">
    <location>
        <begin position="420"/>
        <end position="440"/>
    </location>
</feature>
<evidence type="ECO:0000313" key="8">
    <source>
        <dbReference type="EMBL" id="CAH3173975.1"/>
    </source>
</evidence>
<feature type="transmembrane region" description="Helical" evidence="6">
    <location>
        <begin position="1043"/>
        <end position="1065"/>
    </location>
</feature>
<feature type="transmembrane region" description="Helical" evidence="6">
    <location>
        <begin position="1118"/>
        <end position="1144"/>
    </location>
</feature>
<feature type="transmembrane region" description="Helical" evidence="6">
    <location>
        <begin position="805"/>
        <end position="831"/>
    </location>
</feature>
<proteinExistence type="predicted"/>
<feature type="domain" description="G-protein coupled receptors family 1 profile" evidence="7">
    <location>
        <begin position="23"/>
        <end position="263"/>
    </location>
</feature>
<evidence type="ECO:0000256" key="4">
    <source>
        <dbReference type="ARBA" id="ARBA00022989"/>
    </source>
</evidence>
<dbReference type="Pfam" id="PF00001">
    <property type="entry name" value="7tm_1"/>
    <property type="match status" value="6"/>
</dbReference>
<feature type="non-terminal residue" evidence="8">
    <location>
        <position position="1403"/>
    </location>
</feature>
<dbReference type="PANTHER" id="PTHR22750">
    <property type="entry name" value="G-PROTEIN COUPLED RECEPTOR"/>
    <property type="match status" value="1"/>
</dbReference>
<feature type="transmembrane region" description="Helical" evidence="6">
    <location>
        <begin position="6"/>
        <end position="31"/>
    </location>
</feature>
<feature type="transmembrane region" description="Helical" evidence="6">
    <location>
        <begin position="373"/>
        <end position="391"/>
    </location>
</feature>
<feature type="transmembrane region" description="Helical" evidence="6">
    <location>
        <begin position="1324"/>
        <end position="1346"/>
    </location>
</feature>
<keyword evidence="5 6" id="KW-0472">Membrane</keyword>
<dbReference type="Gene3D" id="1.20.1070.10">
    <property type="entry name" value="Rhodopsin 7-helix transmembrane proteins"/>
    <property type="match status" value="4"/>
</dbReference>
<accession>A0ABN8R9H9</accession>
<feature type="transmembrane region" description="Helical" evidence="6">
    <location>
        <begin position="636"/>
        <end position="656"/>
    </location>
</feature>
<dbReference type="Proteomes" id="UP001159405">
    <property type="component" value="Unassembled WGS sequence"/>
</dbReference>
<keyword evidence="2" id="KW-1003">Cell membrane</keyword>
<feature type="transmembrane region" description="Helical" evidence="6">
    <location>
        <begin position="1197"/>
        <end position="1221"/>
    </location>
</feature>
<evidence type="ECO:0000313" key="9">
    <source>
        <dbReference type="Proteomes" id="UP001159405"/>
    </source>
</evidence>
<feature type="transmembrane region" description="Helical" evidence="6">
    <location>
        <begin position="887"/>
        <end position="915"/>
    </location>
</feature>
<feature type="transmembrane region" description="Helical" evidence="6">
    <location>
        <begin position="843"/>
        <end position="867"/>
    </location>
</feature>
<evidence type="ECO:0000259" key="7">
    <source>
        <dbReference type="PROSITE" id="PS50262"/>
    </source>
</evidence>
<feature type="transmembrane region" description="Helical" evidence="6">
    <location>
        <begin position="43"/>
        <end position="68"/>
    </location>
</feature>
<feature type="transmembrane region" description="Helical" evidence="6">
    <location>
        <begin position="611"/>
        <end position="630"/>
    </location>
</feature>
<sequence>LQTDVAVFLSALNIFLAITASVGNALILNVLPKVTSLHSPTKLLFGNLAVTDLCVGLISQPLFVTIRLSAVIKMTLDIQYYLMNIANAFDFILCGVSILTLSAISVDRLLALLLGIRYRAIVNLRHTRALLSCFWLSGISGVLLSLFTSFSVASIVGVIFVIISTVISIFCYTKIFMTLRQNETQVQNLGQRREGMPSRIGRYKKTVWSIAWVQLALIACYIPFVICAIVIKIKHSSGTTANTIWIFTFSLIYVNSSLNPILYCWRIKDARQEVKATIRRFCCRSSGRWALIEFSPFSASVVCLFCNKTINGNNETRRCNKARLGAYSNKYGSCLVVSAGVALKHENFGPTFSNPKEEWHYNHVTFTSIANNFMLYCKLIYMLSMLYVRLITIKGKLQSRMVPPKTGSSHLNRKLGNRKFAYSHLFIELKTLYFNFVLFARLKLPITMSTRHGNMLQLVTHFNFYWLDQSKAPRLYITARRMVNLTEGLYIAITAVNIVFSITASLGNILILIALRKVTSIHPPTKLLFQCLAITDLSVGLISQPLMATVILLVDNIDIKIWNVLFFHLLWSSSIAFCGVSVFTSTALSVDRLLALFLGLRYRHVVTLKRIRAVLACGCLASLLIVLVWNQFGGKTARIIITIYLTLCLIISLFSYTKIVLRLRQQGQANTGGSPLNLERYKRTVVSVALVQLALVICYFPFDIFNTLIHLTDIHPSICFLLDFTSTTLLFLNSSLNPFLYCWRIKEIRQAVKATIRRFCACLSQGTSTLSTNHLSRLRSSFFLELFPMNITTTLTQVIPLPTDVAVFLSALNIFLAITASLGNALILNVLPKTSLHSPTKLLFGNLAVTDLCVGLISQPLFVTIRLSAVIKMDLDIQYYLMNIANAFDFILCGVSILTLSAISVDRLLALLLGIRYRAIVNLRHTRALLSCFWLSGISGVLLSLFTSFSVASIVGVIFVIISTVISIFCYTKIFMTLRQNETQVQNLGQQRRMGMSPNIGRYKKTVWSIAWVQLALIACYIPFIISAIVMKIKDSSGTTANTIWIFTFSLIYVNSSLNPILYCWRIKDARQEVKAMIRRFFKVRHLVSTVRKMVNLTEGGNVTVMKTLLSANIRVGFYIAIAAVNIVLSITASLGNILILIALRKVTSIHPPTKLLFQCLAITDLGVGLISQPLMGANFLAVYIKNLDFKIWNISLYPLLWSSSIIFSGVSGFASTALSVDRLLALFLGLRYRHVVTLKRIRAVLACCWLTALLTVLVWYLRENAAMSMIMISLTLYLIISLFSYTKIVIRLRQHQSSVRDSVQQGQANTGGMPLNLERYKRTVVSVALVQLALVICYFPFNIFLTFVHLKGIHPRLYFILNFTATLVFLNSSLNPFLYCWRIKEIRQAVKATIRRFCACLS</sequence>